<feature type="region of interest" description="Disordered" evidence="1">
    <location>
        <begin position="32"/>
        <end position="137"/>
    </location>
</feature>
<keyword evidence="4" id="KW-1185">Reference proteome</keyword>
<feature type="chain" id="PRO_5004726634" evidence="2">
    <location>
        <begin position="21"/>
        <end position="171"/>
    </location>
</feature>
<proteinExistence type="predicted"/>
<evidence type="ECO:0000313" key="4">
    <source>
        <dbReference type="Proteomes" id="UP000017819"/>
    </source>
</evidence>
<evidence type="ECO:0000313" key="3">
    <source>
        <dbReference type="EMBL" id="ESR25951.1"/>
    </source>
</evidence>
<dbReference type="RefSeq" id="WP_023431431.1">
    <property type="nucleotide sequence ID" value="NZ_AWXZ01000017.1"/>
</dbReference>
<feature type="compositionally biased region" description="Gly residues" evidence="1">
    <location>
        <begin position="125"/>
        <end position="134"/>
    </location>
</feature>
<feature type="compositionally biased region" description="Low complexity" evidence="1">
    <location>
        <begin position="101"/>
        <end position="124"/>
    </location>
</feature>
<organism evidence="3 4">
    <name type="scientific">Lutibaculum baratangense AMV1</name>
    <dbReference type="NCBI Taxonomy" id="631454"/>
    <lineage>
        <taxon>Bacteria</taxon>
        <taxon>Pseudomonadati</taxon>
        <taxon>Pseudomonadota</taxon>
        <taxon>Alphaproteobacteria</taxon>
        <taxon>Hyphomicrobiales</taxon>
        <taxon>Tepidamorphaceae</taxon>
        <taxon>Lutibaculum</taxon>
    </lineage>
</organism>
<feature type="compositionally biased region" description="Low complexity" evidence="1">
    <location>
        <begin position="58"/>
        <end position="81"/>
    </location>
</feature>
<evidence type="ECO:0000256" key="2">
    <source>
        <dbReference type="SAM" id="SignalP"/>
    </source>
</evidence>
<dbReference type="Proteomes" id="UP000017819">
    <property type="component" value="Unassembled WGS sequence"/>
</dbReference>
<dbReference type="AlphaFoldDB" id="V4RIN7"/>
<protein>
    <submittedName>
        <fullName evidence="3">Uncharacterized protein</fullName>
    </submittedName>
</protein>
<sequence>MKTPLLAAGVLLLGMGAAHADCAEEIASFERSMPGSASAGQMADAGIAKDGSLAPLQTGDASAETTGSTGAGAATQGTAAGEVEKDGSTMPLADAQGGGDAAVAMSGQDAQAQQEGEQTAAEQAGQGGTAGESGGETVTAALDRAREASDRGDEAECMAAIEEARSLQGQQ</sequence>
<evidence type="ECO:0000256" key="1">
    <source>
        <dbReference type="SAM" id="MobiDB-lite"/>
    </source>
</evidence>
<reference evidence="3 4" key="1">
    <citation type="journal article" date="2014" name="Genome Announc.">
        <title>Draft Genome Sequence of Lutibaculum baratangense Strain AMV1T, Isolated from a Mud Volcano in Andamans, India.</title>
        <authorList>
            <person name="Singh A."/>
            <person name="Sreenivas A."/>
            <person name="Sathyanarayana Reddy G."/>
            <person name="Pinnaka A.K."/>
            <person name="Shivaji S."/>
        </authorList>
    </citation>
    <scope>NUCLEOTIDE SEQUENCE [LARGE SCALE GENOMIC DNA]</scope>
    <source>
        <strain evidence="3 4">AMV1</strain>
    </source>
</reference>
<keyword evidence="2" id="KW-0732">Signal</keyword>
<gene>
    <name evidence="3" type="ORF">N177_1286</name>
</gene>
<comment type="caution">
    <text evidence="3">The sequence shown here is derived from an EMBL/GenBank/DDBJ whole genome shotgun (WGS) entry which is preliminary data.</text>
</comment>
<feature type="signal peptide" evidence="2">
    <location>
        <begin position="1"/>
        <end position="20"/>
    </location>
</feature>
<name>V4RIN7_9HYPH</name>
<accession>V4RIN7</accession>
<dbReference type="EMBL" id="AWXZ01000017">
    <property type="protein sequence ID" value="ESR25951.1"/>
    <property type="molecule type" value="Genomic_DNA"/>
</dbReference>